<evidence type="ECO:0000313" key="4">
    <source>
        <dbReference type="Proteomes" id="UP000190423"/>
    </source>
</evidence>
<keyword evidence="2" id="KW-0413">Isomerase</keyword>
<dbReference type="Gene3D" id="3.40.50.1860">
    <property type="match status" value="2"/>
</dbReference>
<dbReference type="PANTHER" id="PTHR21198:SF7">
    <property type="entry name" value="ASPARTATE-GLUTAMATE RACEMASE FAMILY"/>
    <property type="match status" value="1"/>
</dbReference>
<dbReference type="EMBL" id="FUWG01000006">
    <property type="protein sequence ID" value="SJZ35736.1"/>
    <property type="molecule type" value="Genomic_DNA"/>
</dbReference>
<dbReference type="NCBIfam" id="TIGR00035">
    <property type="entry name" value="asp_race"/>
    <property type="match status" value="1"/>
</dbReference>
<dbReference type="InterPro" id="IPR015942">
    <property type="entry name" value="Asp/Glu/hydantoin_racemase"/>
</dbReference>
<dbReference type="InterPro" id="IPR001920">
    <property type="entry name" value="Asp/Glu_race"/>
</dbReference>
<dbReference type="GeneID" id="78316217"/>
<keyword evidence="4" id="KW-1185">Reference proteome</keyword>
<accession>A0A1T4JZT3</accession>
<sequence>MNKLNTLKKLGLVGGTGPESTAIYYRELNRIINQKTGGKAFPELCIESVDLYRTLGYCKAGDDEALVQYLLDAVKNLVVCGADFAALTANTVHSVFDRLSALSPIPLVSIVDAVCEEAFRRGYRKIGLLGTIYTMNGAFFRNSFTARKIELVTPPENEKSLVNSRIADELELGIVKDSTVRELVSVIQGMKERDGIEAVILGCTELPLALNDKNCSVPCLDTMKIHIDTLSEMVLGAV</sequence>
<protein>
    <submittedName>
        <fullName evidence="3">Aspartate racemase</fullName>
    </submittedName>
</protein>
<proteinExistence type="inferred from homology"/>
<reference evidence="3 4" key="1">
    <citation type="submission" date="2017-02" db="EMBL/GenBank/DDBJ databases">
        <authorList>
            <person name="Peterson S.W."/>
        </authorList>
    </citation>
    <scope>NUCLEOTIDE SEQUENCE [LARGE SCALE GENOMIC DNA]</scope>
    <source>
        <strain evidence="3 4">ATCC BAA-908</strain>
    </source>
</reference>
<evidence type="ECO:0000256" key="2">
    <source>
        <dbReference type="ARBA" id="ARBA00023235"/>
    </source>
</evidence>
<dbReference type="GO" id="GO:0047661">
    <property type="term" value="F:amino-acid racemase activity"/>
    <property type="evidence" value="ECO:0007669"/>
    <property type="project" value="InterPro"/>
</dbReference>
<dbReference type="Pfam" id="PF01177">
    <property type="entry name" value="Asp_Glu_race"/>
    <property type="match status" value="1"/>
</dbReference>
<name>A0A1T4JZT3_TREPO</name>
<organism evidence="3 4">
    <name type="scientific">Treponema porcinum</name>
    <dbReference type="NCBI Taxonomy" id="261392"/>
    <lineage>
        <taxon>Bacteria</taxon>
        <taxon>Pseudomonadati</taxon>
        <taxon>Spirochaetota</taxon>
        <taxon>Spirochaetia</taxon>
        <taxon>Spirochaetales</taxon>
        <taxon>Treponemataceae</taxon>
        <taxon>Treponema</taxon>
    </lineage>
</organism>
<dbReference type="RefSeq" id="WP_200805280.1">
    <property type="nucleotide sequence ID" value="NZ_FUWG01000006.1"/>
</dbReference>
<evidence type="ECO:0000313" key="3">
    <source>
        <dbReference type="EMBL" id="SJZ35736.1"/>
    </source>
</evidence>
<dbReference type="PANTHER" id="PTHR21198">
    <property type="entry name" value="GLUTAMATE RACEMASE"/>
    <property type="match status" value="1"/>
</dbReference>
<dbReference type="InterPro" id="IPR004380">
    <property type="entry name" value="Asp_race"/>
</dbReference>
<dbReference type="STRING" id="261392.SAMN02745149_00911"/>
<dbReference type="Proteomes" id="UP000190423">
    <property type="component" value="Unassembled WGS sequence"/>
</dbReference>
<gene>
    <name evidence="3" type="ORF">SAMN02745149_00911</name>
</gene>
<comment type="similarity">
    <text evidence="1">Belongs to the aspartate/glutamate racemases family.</text>
</comment>
<evidence type="ECO:0000256" key="1">
    <source>
        <dbReference type="ARBA" id="ARBA00007847"/>
    </source>
</evidence>
<dbReference type="SUPFAM" id="SSF53681">
    <property type="entry name" value="Aspartate/glutamate racemase"/>
    <property type="match status" value="2"/>
</dbReference>
<dbReference type="AlphaFoldDB" id="A0A1T4JZT3"/>